<name>A0A6N0HYD8_9GAMM</name>
<protein>
    <submittedName>
        <fullName evidence="1">Uncharacterized protein</fullName>
    </submittedName>
</protein>
<evidence type="ECO:0000313" key="2">
    <source>
        <dbReference type="Proteomes" id="UP000509658"/>
    </source>
</evidence>
<proteinExistence type="predicted"/>
<accession>A0A6N0HYD8</accession>
<dbReference type="KEGG" id="rev:HUE57_14595"/>
<dbReference type="EMBL" id="CP054491">
    <property type="protein sequence ID" value="QKQ27370.1"/>
    <property type="molecule type" value="Genomic_DNA"/>
</dbReference>
<evidence type="ECO:0000313" key="1">
    <source>
        <dbReference type="EMBL" id="QKQ27370.1"/>
    </source>
</evidence>
<keyword evidence="2" id="KW-1185">Reference proteome</keyword>
<dbReference type="RefSeq" id="WP_174673441.1">
    <property type="nucleotide sequence ID" value="NZ_CP054491.1"/>
</dbReference>
<sequence length="67" mass="7419">MAGRHVYTTTKRETQWALCPVIDLLFETEMDIAECGVSRIAIIECGGSTDELRLLRCCETAPADTRG</sequence>
<organism evidence="1 2">
    <name type="scientific">Candidatus Reidiella endopervernicosa</name>
    <dbReference type="NCBI Taxonomy" id="2738883"/>
    <lineage>
        <taxon>Bacteria</taxon>
        <taxon>Pseudomonadati</taxon>
        <taxon>Pseudomonadota</taxon>
        <taxon>Gammaproteobacteria</taxon>
        <taxon>Candidatus Reidiella</taxon>
    </lineage>
</organism>
<reference evidence="1 2" key="1">
    <citation type="submission" date="2020-05" db="EMBL/GenBank/DDBJ databases">
        <title>Horizontal transmission and recombination maintain forever young bacterial symbiont genomes.</title>
        <authorList>
            <person name="Russell S.L."/>
            <person name="Pepper-Tunick E."/>
            <person name="Svedberg J."/>
            <person name="Byrne A."/>
            <person name="Ruelas Castillo J."/>
            <person name="Vollmers C."/>
            <person name="Beinart R.A."/>
            <person name="Corbett-Detig R."/>
        </authorList>
    </citation>
    <scope>NUCLEOTIDE SEQUENCE [LARGE SCALE GENOMIC DNA]</scope>
    <source>
        <strain evidence="1">Santa_Monica_outfall</strain>
    </source>
</reference>
<dbReference type="AlphaFoldDB" id="A0A6N0HYD8"/>
<gene>
    <name evidence="1" type="ORF">HUE57_14595</name>
</gene>
<dbReference type="Proteomes" id="UP000509658">
    <property type="component" value="Chromosome"/>
</dbReference>